<accession>A0A1Y0I7F4</accession>
<evidence type="ECO:0000313" key="3">
    <source>
        <dbReference type="EMBL" id="ARU56428.1"/>
    </source>
</evidence>
<keyword evidence="4" id="KW-1185">Reference proteome</keyword>
<feature type="transmembrane region" description="Helical" evidence="1">
    <location>
        <begin position="6"/>
        <end position="29"/>
    </location>
</feature>
<proteinExistence type="predicted"/>
<keyword evidence="1" id="KW-1133">Transmembrane helix</keyword>
<evidence type="ECO:0000313" key="4">
    <source>
        <dbReference type="Proteomes" id="UP000196027"/>
    </source>
</evidence>
<dbReference type="InterPro" id="IPR011528">
    <property type="entry name" value="NERD"/>
</dbReference>
<feature type="transmembrane region" description="Helical" evidence="1">
    <location>
        <begin position="62"/>
        <end position="86"/>
    </location>
</feature>
<evidence type="ECO:0000256" key="1">
    <source>
        <dbReference type="SAM" id="Phobius"/>
    </source>
</evidence>
<keyword evidence="1" id="KW-0472">Membrane</keyword>
<dbReference type="OrthoDB" id="572185at2"/>
<dbReference type="Pfam" id="PF08378">
    <property type="entry name" value="NERD"/>
    <property type="match status" value="1"/>
</dbReference>
<organism evidence="3 4">
    <name type="scientific">Oleiphilus messinensis</name>
    <dbReference type="NCBI Taxonomy" id="141451"/>
    <lineage>
        <taxon>Bacteria</taxon>
        <taxon>Pseudomonadati</taxon>
        <taxon>Pseudomonadota</taxon>
        <taxon>Gammaproteobacteria</taxon>
        <taxon>Oceanospirillales</taxon>
        <taxon>Oleiphilaceae</taxon>
        <taxon>Oleiphilus</taxon>
    </lineage>
</organism>
<name>A0A1Y0I7F4_9GAMM</name>
<dbReference type="AlphaFoldDB" id="A0A1Y0I7F4"/>
<feature type="domain" description="NERD" evidence="2">
    <location>
        <begin position="125"/>
        <end position="246"/>
    </location>
</feature>
<evidence type="ECO:0000259" key="2">
    <source>
        <dbReference type="PROSITE" id="PS50965"/>
    </source>
</evidence>
<feature type="transmembrane region" description="Helical" evidence="1">
    <location>
        <begin position="92"/>
        <end position="110"/>
    </location>
</feature>
<dbReference type="Proteomes" id="UP000196027">
    <property type="component" value="Chromosome"/>
</dbReference>
<dbReference type="EMBL" id="CP021425">
    <property type="protein sequence ID" value="ARU56428.1"/>
    <property type="molecule type" value="Genomic_DNA"/>
</dbReference>
<dbReference type="RefSeq" id="WP_087461414.1">
    <property type="nucleotide sequence ID" value="NZ_CP021425.1"/>
</dbReference>
<sequence>MKSIITIALLISLSIMPFIVIYIALYSAIRPSWLKENPLTKELRRPPGHSLKVRIDDAHSEIVLNILLTYASFQFPFVILGIFSLMQLPSTFFTVLILFSFSWIACVWFAHKIYVLFKQMSQLKLGYECELAVGQELDQLMMQGYRVFHDVQADGFNIDHLAVGSNGVFAIETKGRRRPVTNIDKDKRYKVNCYSTHLEFPTWKESDVFNQAERQANWVSKWLSDASGMDVRAVPVIVLPGWFLERKERTSIMCLAGKQVCWEIPKVKSQLLDDRQIKAIVHQVAQSSTTDDFGRARELKHREQAKLIK</sequence>
<dbReference type="KEGG" id="ome:OLMES_2365"/>
<gene>
    <name evidence="3" type="ORF">OLMES_2365</name>
</gene>
<reference evidence="3 4" key="1">
    <citation type="submission" date="2017-05" db="EMBL/GenBank/DDBJ databases">
        <title>Genomic insights into alkan degradation activity of Oleiphilus messinensis.</title>
        <authorList>
            <person name="Kozyavkin S.A."/>
            <person name="Slesarev A.I."/>
            <person name="Golyshin P.N."/>
            <person name="Korzhenkov A."/>
            <person name="Golyshina O.N."/>
            <person name="Toshchakov S.V."/>
        </authorList>
    </citation>
    <scope>NUCLEOTIDE SEQUENCE [LARGE SCALE GENOMIC DNA]</scope>
    <source>
        <strain evidence="3 4">ME102</strain>
    </source>
</reference>
<keyword evidence="1" id="KW-0812">Transmembrane</keyword>
<dbReference type="PROSITE" id="PS50965">
    <property type="entry name" value="NERD"/>
    <property type="match status" value="1"/>
</dbReference>
<protein>
    <submittedName>
        <fullName evidence="3">Nuclease-like protein</fullName>
    </submittedName>
</protein>